<reference evidence="10 11" key="1">
    <citation type="submission" date="2019-07" db="EMBL/GenBank/DDBJ databases">
        <title>Pseudomonas mangiferae sp. nov., isolated from bark of mango tree in Thailand.</title>
        <authorList>
            <person name="Srisuk N."/>
            <person name="Anurat P."/>
        </authorList>
    </citation>
    <scope>NUCLEOTIDE SEQUENCE [LARGE SCALE GENOMIC DNA]</scope>
    <source>
        <strain evidence="10 11">DMKU_BBB3-04</strain>
    </source>
</reference>
<name>A0A553GXH0_9PSED</name>
<accession>A0A553GXH0</accession>
<sequence length="299" mass="31513">MELAVSSRPCAPPRRGGRPLLPVALLLPASVAALLFICGPLLVLAWQSLLEHVPGQVGAAADSPLSYRNYLLFTSPSYLNFLWGTLRISACAALAAVLLSGLIAYRITRIRSGWARKALIGLMLGLTFLSVLVRVYAISLTFGVGGPAGAFLRSLGVALGSREYIECVVILGFLHFLLPIVTLILIGTFQGISGSYYEAARSLGVASWRAHLDTTVRLALPGLYSAFIVAFSLAASSFVIPLVLGQGKVLFLANLAYVRFGEMADYPGGAAVSIVLLAVSLAIVGLLGKLLGNRLGRSA</sequence>
<keyword evidence="5 8" id="KW-0812">Transmembrane</keyword>
<evidence type="ECO:0000256" key="8">
    <source>
        <dbReference type="SAM" id="Phobius"/>
    </source>
</evidence>
<comment type="similarity">
    <text evidence="2">Belongs to the binding-protein-dependent transport system permease family. CysTW subfamily.</text>
</comment>
<feature type="transmembrane region" description="Helical" evidence="8">
    <location>
        <begin position="164"/>
        <end position="186"/>
    </location>
</feature>
<comment type="caution">
    <text evidence="10">The sequence shown here is derived from an EMBL/GenBank/DDBJ whole genome shotgun (WGS) entry which is preliminary data.</text>
</comment>
<dbReference type="AlphaFoldDB" id="A0A553GXH0"/>
<dbReference type="RefSeq" id="WP_143488911.1">
    <property type="nucleotide sequence ID" value="NZ_VJOY01000009.1"/>
</dbReference>
<proteinExistence type="inferred from homology"/>
<dbReference type="Gene3D" id="1.10.3720.10">
    <property type="entry name" value="MetI-like"/>
    <property type="match status" value="1"/>
</dbReference>
<evidence type="ECO:0000256" key="7">
    <source>
        <dbReference type="ARBA" id="ARBA00023136"/>
    </source>
</evidence>
<keyword evidence="7 8" id="KW-0472">Membrane</keyword>
<dbReference type="GO" id="GO:0005886">
    <property type="term" value="C:plasma membrane"/>
    <property type="evidence" value="ECO:0007669"/>
    <property type="project" value="UniProtKB-SubCell"/>
</dbReference>
<dbReference type="InterPro" id="IPR000515">
    <property type="entry name" value="MetI-like"/>
</dbReference>
<evidence type="ECO:0000256" key="6">
    <source>
        <dbReference type="ARBA" id="ARBA00022989"/>
    </source>
</evidence>
<evidence type="ECO:0000313" key="10">
    <source>
        <dbReference type="EMBL" id="TRX74173.1"/>
    </source>
</evidence>
<feature type="transmembrane region" description="Helical" evidence="8">
    <location>
        <begin position="81"/>
        <end position="107"/>
    </location>
</feature>
<gene>
    <name evidence="10" type="ORF">FM069_13645</name>
</gene>
<dbReference type="CDD" id="cd06261">
    <property type="entry name" value="TM_PBP2"/>
    <property type="match status" value="1"/>
</dbReference>
<dbReference type="PROSITE" id="PS50928">
    <property type="entry name" value="ABC_TM1"/>
    <property type="match status" value="1"/>
</dbReference>
<feature type="transmembrane region" description="Helical" evidence="8">
    <location>
        <begin position="20"/>
        <end position="46"/>
    </location>
</feature>
<evidence type="ECO:0000256" key="2">
    <source>
        <dbReference type="ARBA" id="ARBA00007069"/>
    </source>
</evidence>
<dbReference type="PANTHER" id="PTHR42929">
    <property type="entry name" value="INNER MEMBRANE ABC TRANSPORTER PERMEASE PROTEIN YDCU-RELATED-RELATED"/>
    <property type="match status" value="1"/>
</dbReference>
<feature type="transmembrane region" description="Helical" evidence="8">
    <location>
        <begin position="119"/>
        <end position="144"/>
    </location>
</feature>
<dbReference type="EMBL" id="VJOY01000009">
    <property type="protein sequence ID" value="TRX74173.1"/>
    <property type="molecule type" value="Genomic_DNA"/>
</dbReference>
<evidence type="ECO:0000256" key="4">
    <source>
        <dbReference type="ARBA" id="ARBA00022475"/>
    </source>
</evidence>
<evidence type="ECO:0000256" key="1">
    <source>
        <dbReference type="ARBA" id="ARBA00004651"/>
    </source>
</evidence>
<keyword evidence="6 8" id="KW-1133">Transmembrane helix</keyword>
<dbReference type="GO" id="GO:0055085">
    <property type="term" value="P:transmembrane transport"/>
    <property type="evidence" value="ECO:0007669"/>
    <property type="project" value="InterPro"/>
</dbReference>
<dbReference type="PANTHER" id="PTHR42929:SF1">
    <property type="entry name" value="INNER MEMBRANE ABC TRANSPORTER PERMEASE PROTEIN YDCU-RELATED"/>
    <property type="match status" value="1"/>
</dbReference>
<dbReference type="InterPro" id="IPR035906">
    <property type="entry name" value="MetI-like_sf"/>
</dbReference>
<dbReference type="OrthoDB" id="9807047at2"/>
<keyword evidence="11" id="KW-1185">Reference proteome</keyword>
<protein>
    <submittedName>
        <fullName evidence="10">ABC transporter permease subunit</fullName>
    </submittedName>
</protein>
<keyword evidence="4" id="KW-1003">Cell membrane</keyword>
<evidence type="ECO:0000256" key="5">
    <source>
        <dbReference type="ARBA" id="ARBA00022692"/>
    </source>
</evidence>
<dbReference type="Proteomes" id="UP000315235">
    <property type="component" value="Unassembled WGS sequence"/>
</dbReference>
<dbReference type="SUPFAM" id="SSF161098">
    <property type="entry name" value="MetI-like"/>
    <property type="match status" value="1"/>
</dbReference>
<evidence type="ECO:0000259" key="9">
    <source>
        <dbReference type="PROSITE" id="PS50928"/>
    </source>
</evidence>
<feature type="transmembrane region" description="Helical" evidence="8">
    <location>
        <begin position="218"/>
        <end position="244"/>
    </location>
</feature>
<evidence type="ECO:0000256" key="3">
    <source>
        <dbReference type="ARBA" id="ARBA00022448"/>
    </source>
</evidence>
<comment type="subcellular location">
    <subcellularLocation>
        <location evidence="1">Cell membrane</location>
        <topology evidence="1">Multi-pass membrane protein</topology>
    </subcellularLocation>
</comment>
<evidence type="ECO:0000313" key="11">
    <source>
        <dbReference type="Proteomes" id="UP000315235"/>
    </source>
</evidence>
<feature type="domain" description="ABC transmembrane type-1" evidence="9">
    <location>
        <begin position="82"/>
        <end position="287"/>
    </location>
</feature>
<feature type="transmembrane region" description="Helical" evidence="8">
    <location>
        <begin position="264"/>
        <end position="287"/>
    </location>
</feature>
<keyword evidence="3" id="KW-0813">Transport</keyword>
<organism evidence="10 11">
    <name type="scientific">Pseudomonas mangiferae</name>
    <dbReference type="NCBI Taxonomy" id="2593654"/>
    <lineage>
        <taxon>Bacteria</taxon>
        <taxon>Pseudomonadati</taxon>
        <taxon>Pseudomonadota</taxon>
        <taxon>Gammaproteobacteria</taxon>
        <taxon>Pseudomonadales</taxon>
        <taxon>Pseudomonadaceae</taxon>
        <taxon>Pseudomonas</taxon>
    </lineage>
</organism>